<dbReference type="InterPro" id="IPR027417">
    <property type="entry name" value="P-loop_NTPase"/>
</dbReference>
<keyword evidence="1" id="KW-0067">ATP-binding</keyword>
<gene>
    <name evidence="1" type="ORF">KOM_12_511</name>
</gene>
<organism evidence="1">
    <name type="scientific">Clandestinovirus</name>
    <dbReference type="NCBI Taxonomy" id="2831644"/>
    <lineage>
        <taxon>Viruses</taxon>
    </lineage>
</organism>
<name>A0A8F8KLT9_9VIRU</name>
<dbReference type="GO" id="GO:0004386">
    <property type="term" value="F:helicase activity"/>
    <property type="evidence" value="ECO:0007669"/>
    <property type="project" value="UniProtKB-KW"/>
</dbReference>
<keyword evidence="1" id="KW-0378">Hydrolase</keyword>
<dbReference type="EMBL" id="MZ420154">
    <property type="protein sequence ID" value="QYA18779.1"/>
    <property type="molecule type" value="Genomic_DNA"/>
</dbReference>
<dbReference type="Gene3D" id="3.40.50.300">
    <property type="entry name" value="P-loop containing nucleotide triphosphate hydrolases"/>
    <property type="match status" value="1"/>
</dbReference>
<reference evidence="1" key="1">
    <citation type="submission" date="2021-06" db="EMBL/GenBank/DDBJ databases">
        <authorList>
            <person name="Rolland C."/>
        </authorList>
    </citation>
    <scope>NUCLEOTIDE SEQUENCE</scope>
    <source>
        <strain evidence="1">347.936635</strain>
    </source>
</reference>
<sequence>MATYPFPLEVSEQVFYKLDGPSSMAASKTSRMWYYLYFQQLRLHSTSPYFLSEDQWLAYKKVGQVEQCERNRIIVLNSDAMVGKKTVLLKFLLSAKGKTIIVCSQDSAYQWQDVAKRLFNGMHQFAVILGKDDETTIRQKAEKANIIIISCARADTFRVHVNILSSIVPDNSRIVFSDMEDIGGDKGGFLGIAIRQYSWKIWITGPLDIYRYPSIKNMAKVMKMDPTLIPIVTIDGNDSNLLSKINHRVELIHPSDHKDTFTVSSVPSPRKCRVMPWDKQPIKCLHDVRRLLKESWVTTLDENNYKVDRLLEIVIDKAINRKEKCLIICQSSVPIEHCQIVLSEDDRTRNQFVTYFQFDRIDKRLASLAKYNRGDATILLCYHSDLLKSEFINTKHIIVLQPPTNKAAFEHLLKRAVHNFSPSDETVQCWHLLQRDSVEPRIFEWTTMHQNYQKDVVSFLQETLSLK</sequence>
<keyword evidence="1" id="KW-0547">Nucleotide-binding</keyword>
<dbReference type="SUPFAM" id="SSF52540">
    <property type="entry name" value="P-loop containing nucleoside triphosphate hydrolases"/>
    <property type="match status" value="1"/>
</dbReference>
<evidence type="ECO:0000313" key="1">
    <source>
        <dbReference type="EMBL" id="QYA18779.1"/>
    </source>
</evidence>
<accession>A0A8F8KLT9</accession>
<protein>
    <submittedName>
        <fullName evidence="1">Superfamily II DNA/RNA helicase</fullName>
    </submittedName>
</protein>
<proteinExistence type="predicted"/>
<keyword evidence="1" id="KW-0347">Helicase</keyword>